<accession>A0ABV0FZQ3</accession>
<dbReference type="RefSeq" id="WP_347703550.1">
    <property type="nucleotide sequence ID" value="NZ_JBDPZD010000001.1"/>
</dbReference>
<keyword evidence="1" id="KW-0732">Signal</keyword>
<dbReference type="Proteomes" id="UP001495147">
    <property type="component" value="Unassembled WGS sequence"/>
</dbReference>
<protein>
    <recommendedName>
        <fullName evidence="4">PEP-CTERM sorting domain-containing protein</fullName>
    </recommendedName>
</protein>
<organism evidence="2 3">
    <name type="scientific">Roseateles paludis</name>
    <dbReference type="NCBI Taxonomy" id="3145238"/>
    <lineage>
        <taxon>Bacteria</taxon>
        <taxon>Pseudomonadati</taxon>
        <taxon>Pseudomonadota</taxon>
        <taxon>Betaproteobacteria</taxon>
        <taxon>Burkholderiales</taxon>
        <taxon>Sphaerotilaceae</taxon>
        <taxon>Roseateles</taxon>
    </lineage>
</organism>
<evidence type="ECO:0008006" key="4">
    <source>
        <dbReference type="Google" id="ProtNLM"/>
    </source>
</evidence>
<reference evidence="2 3" key="1">
    <citation type="submission" date="2024-05" db="EMBL/GenBank/DDBJ databases">
        <title>Roseateles sp. DJS-2-20 16S ribosomal RNA gene Genome sequencing and assembly.</title>
        <authorList>
            <person name="Woo H."/>
        </authorList>
    </citation>
    <scope>NUCLEOTIDE SEQUENCE [LARGE SCALE GENOMIC DNA]</scope>
    <source>
        <strain evidence="2 3">DJS-2-20</strain>
    </source>
</reference>
<dbReference type="EMBL" id="JBDPZD010000001">
    <property type="protein sequence ID" value="MEO3690727.1"/>
    <property type="molecule type" value="Genomic_DNA"/>
</dbReference>
<proteinExistence type="predicted"/>
<sequence length="204" mass="20670">MNLSKLCLIAACCAPVAFTAPALAAPVAISFTGSVSGMGLGSPLILDSFPVGTAVSFDAVFNENFSSGPPASGDLGPASGTLHMGALDFTITHADIFLMWDDPLLGYTYAIELTGTGPTTANGGTFRGISFGLGSALDVRYDPGVAMRYPGQFGLVGGFAELTGDTRAARVPLPGTGWLALAAMGALAPLQRRRATAAAAQTSH</sequence>
<evidence type="ECO:0000256" key="1">
    <source>
        <dbReference type="SAM" id="SignalP"/>
    </source>
</evidence>
<comment type="caution">
    <text evidence="2">The sequence shown here is derived from an EMBL/GenBank/DDBJ whole genome shotgun (WGS) entry which is preliminary data.</text>
</comment>
<keyword evidence="3" id="KW-1185">Reference proteome</keyword>
<name>A0ABV0FZQ3_9BURK</name>
<evidence type="ECO:0000313" key="2">
    <source>
        <dbReference type="EMBL" id="MEO3690727.1"/>
    </source>
</evidence>
<feature type="chain" id="PRO_5045099041" description="PEP-CTERM sorting domain-containing protein" evidence="1">
    <location>
        <begin position="25"/>
        <end position="204"/>
    </location>
</feature>
<feature type="signal peptide" evidence="1">
    <location>
        <begin position="1"/>
        <end position="24"/>
    </location>
</feature>
<evidence type="ECO:0000313" key="3">
    <source>
        <dbReference type="Proteomes" id="UP001495147"/>
    </source>
</evidence>
<gene>
    <name evidence="2" type="ORF">ABDJ85_04550</name>
</gene>